<protein>
    <submittedName>
        <fullName evidence="1">Uncharacterized protein</fullName>
    </submittedName>
</protein>
<accession>A0ABX1YJI4</accession>
<evidence type="ECO:0000313" key="1">
    <source>
        <dbReference type="EMBL" id="NOU81212.1"/>
    </source>
</evidence>
<dbReference type="RefSeq" id="WP_171718732.1">
    <property type="nucleotide sequence ID" value="NZ_WHOB01000061.1"/>
</dbReference>
<organism evidence="1 2">
    <name type="scientific">Paenibacillus phytohabitans</name>
    <dbReference type="NCBI Taxonomy" id="2654978"/>
    <lineage>
        <taxon>Bacteria</taxon>
        <taxon>Bacillati</taxon>
        <taxon>Bacillota</taxon>
        <taxon>Bacilli</taxon>
        <taxon>Bacillales</taxon>
        <taxon>Paenibacillaceae</taxon>
        <taxon>Paenibacillus</taxon>
    </lineage>
</organism>
<evidence type="ECO:0000313" key="2">
    <source>
        <dbReference type="Proteomes" id="UP000596857"/>
    </source>
</evidence>
<proteinExistence type="predicted"/>
<dbReference type="Proteomes" id="UP000596857">
    <property type="component" value="Unassembled WGS sequence"/>
</dbReference>
<gene>
    <name evidence="1" type="ORF">GC101_20315</name>
</gene>
<name>A0ABX1YJI4_9BACL</name>
<sequence length="135" mass="15858">MPDIKKLDWITAKVNDFTVNDLKFITDFRYWVEVDTVQLFDEYNTPMLLINFILMSKGDKGTYKVTIHFKKVGSLQLAAGGAVIQLSWFEILNISDRGWESVKYLVRDFENEDRFNFYCDDIEVIAIEEIDWIIG</sequence>
<comment type="caution">
    <text evidence="1">The sequence shown here is derived from an EMBL/GenBank/DDBJ whole genome shotgun (WGS) entry which is preliminary data.</text>
</comment>
<keyword evidence="2" id="KW-1185">Reference proteome</keyword>
<dbReference type="EMBL" id="WHOB01000061">
    <property type="protein sequence ID" value="NOU81212.1"/>
    <property type="molecule type" value="Genomic_DNA"/>
</dbReference>
<reference evidence="1 2" key="1">
    <citation type="submission" date="2019-10" db="EMBL/GenBank/DDBJ databases">
        <title>Description of Paenibacillus terricola sp. nov.</title>
        <authorList>
            <person name="Carlier A."/>
            <person name="Qi S."/>
        </authorList>
    </citation>
    <scope>NUCLEOTIDE SEQUENCE [LARGE SCALE GENOMIC DNA]</scope>
    <source>
        <strain evidence="1 2">LMG 31459</strain>
    </source>
</reference>